<keyword evidence="2" id="KW-0479">Metal-binding</keyword>
<evidence type="ECO:0000259" key="10">
    <source>
        <dbReference type="PROSITE" id="PS50808"/>
    </source>
</evidence>
<evidence type="ECO:0000256" key="2">
    <source>
        <dbReference type="ARBA" id="ARBA00022723"/>
    </source>
</evidence>
<evidence type="ECO:0000256" key="5">
    <source>
        <dbReference type="ARBA" id="ARBA00023015"/>
    </source>
</evidence>
<sequence length="458" mass="52981">MCGMLSMRNRKRQKEKRRHKERKKSLEEKRKEKREEKRKKQEKKRKNQEEEEEELQGKRKHARSMNCSEFVQGATTEGLQRRDSPPMTHSQRATRSPLVRSLVVSTWRSSLGLLARVAASKRGRSPSTRIASSPLEERANSSARSPSILGSPSPMTTPFGGSKINHPHVRKTRRLTSAVWRDFKPIYRHKILVKAQCKHCHEVFQAGRDVGTSGVRRHLAACEKRSDLHLYVEKMKSSVSSPDASMLKQWNFDQETSRDLLARMIVMHELPFSIVEYSGFRDFVKSLNPLFKNVSRNTIKDEWMKHYNLERSAFSGHLKKYSGRVSLIADMWTSNQTLSYLCITCHLINSKWILQKRIFRFFMVETPHNGVTMFNVLLKSLQECNIEDKLFSMTLDNASVNGTMVNNLRKNLNSKHMLPIKGQLLHIRCACHVINLIVQDGLTTMKGVIDDIRECEVH</sequence>
<evidence type="ECO:0000256" key="3">
    <source>
        <dbReference type="ARBA" id="ARBA00022771"/>
    </source>
</evidence>
<dbReference type="SUPFAM" id="SSF57667">
    <property type="entry name" value="beta-beta-alpha zinc fingers"/>
    <property type="match status" value="1"/>
</dbReference>
<dbReference type="GO" id="GO:0003677">
    <property type="term" value="F:DNA binding"/>
    <property type="evidence" value="ECO:0007669"/>
    <property type="project" value="InterPro"/>
</dbReference>
<dbReference type="InterPro" id="IPR003656">
    <property type="entry name" value="Znf_BED"/>
</dbReference>
<dbReference type="GO" id="GO:0005634">
    <property type="term" value="C:nucleus"/>
    <property type="evidence" value="ECO:0007669"/>
    <property type="project" value="UniProtKB-SubCell"/>
</dbReference>
<feature type="compositionally biased region" description="Basic residues" evidence="9">
    <location>
        <begin position="8"/>
        <end position="23"/>
    </location>
</feature>
<dbReference type="InterPro" id="IPR036236">
    <property type="entry name" value="Znf_C2H2_sf"/>
</dbReference>
<evidence type="ECO:0000313" key="11">
    <source>
        <dbReference type="EnsemblPlants" id="TuG1812G0100000611.01.T02"/>
    </source>
</evidence>
<dbReference type="SUPFAM" id="SSF53098">
    <property type="entry name" value="Ribonuclease H-like"/>
    <property type="match status" value="1"/>
</dbReference>
<keyword evidence="6" id="KW-0804">Transcription</keyword>
<feature type="compositionally biased region" description="Basic and acidic residues" evidence="9">
    <location>
        <begin position="24"/>
        <end position="39"/>
    </location>
</feature>
<evidence type="ECO:0000256" key="1">
    <source>
        <dbReference type="ARBA" id="ARBA00004123"/>
    </source>
</evidence>
<dbReference type="GO" id="GO:0009791">
    <property type="term" value="P:post-embryonic development"/>
    <property type="evidence" value="ECO:0007669"/>
    <property type="project" value="UniProtKB-ARBA"/>
</dbReference>
<reference evidence="11" key="2">
    <citation type="submission" date="2018-03" db="EMBL/GenBank/DDBJ databases">
        <title>The Triticum urartu genome reveals the dynamic nature of wheat genome evolution.</title>
        <authorList>
            <person name="Ling H."/>
            <person name="Ma B."/>
            <person name="Shi X."/>
            <person name="Liu H."/>
            <person name="Dong L."/>
            <person name="Sun H."/>
            <person name="Cao Y."/>
            <person name="Gao Q."/>
            <person name="Zheng S."/>
            <person name="Li Y."/>
            <person name="Yu Y."/>
            <person name="Du H."/>
            <person name="Qi M."/>
            <person name="Li Y."/>
            <person name="Yu H."/>
            <person name="Cui Y."/>
            <person name="Wang N."/>
            <person name="Chen C."/>
            <person name="Wu H."/>
            <person name="Zhao Y."/>
            <person name="Zhang J."/>
            <person name="Li Y."/>
            <person name="Zhou W."/>
            <person name="Zhang B."/>
            <person name="Hu W."/>
            <person name="Eijk M."/>
            <person name="Tang J."/>
            <person name="Witsenboer H."/>
            <person name="Zhao S."/>
            <person name="Li Z."/>
            <person name="Zhang A."/>
            <person name="Wang D."/>
            <person name="Liang C."/>
        </authorList>
    </citation>
    <scope>NUCLEOTIDE SEQUENCE [LARGE SCALE GENOMIC DNA]</scope>
    <source>
        <strain evidence="11">cv. G1812</strain>
    </source>
</reference>
<dbReference type="PANTHER" id="PTHR46481:SF10">
    <property type="entry name" value="ZINC FINGER BED DOMAIN-CONTAINING PROTEIN 39"/>
    <property type="match status" value="1"/>
</dbReference>
<dbReference type="GO" id="GO:0008270">
    <property type="term" value="F:zinc ion binding"/>
    <property type="evidence" value="ECO:0007669"/>
    <property type="project" value="UniProtKB-KW"/>
</dbReference>
<feature type="compositionally biased region" description="Polar residues" evidence="9">
    <location>
        <begin position="140"/>
        <end position="156"/>
    </location>
</feature>
<dbReference type="Proteomes" id="UP000015106">
    <property type="component" value="Chromosome 1"/>
</dbReference>
<evidence type="ECO:0000256" key="4">
    <source>
        <dbReference type="ARBA" id="ARBA00022833"/>
    </source>
</evidence>
<reference evidence="12" key="1">
    <citation type="journal article" date="2013" name="Nature">
        <title>Draft genome of the wheat A-genome progenitor Triticum urartu.</title>
        <authorList>
            <person name="Ling H.Q."/>
            <person name="Zhao S."/>
            <person name="Liu D."/>
            <person name="Wang J."/>
            <person name="Sun H."/>
            <person name="Zhang C."/>
            <person name="Fan H."/>
            <person name="Li D."/>
            <person name="Dong L."/>
            <person name="Tao Y."/>
            <person name="Gao C."/>
            <person name="Wu H."/>
            <person name="Li Y."/>
            <person name="Cui Y."/>
            <person name="Guo X."/>
            <person name="Zheng S."/>
            <person name="Wang B."/>
            <person name="Yu K."/>
            <person name="Liang Q."/>
            <person name="Yang W."/>
            <person name="Lou X."/>
            <person name="Chen J."/>
            <person name="Feng M."/>
            <person name="Jian J."/>
            <person name="Zhang X."/>
            <person name="Luo G."/>
            <person name="Jiang Y."/>
            <person name="Liu J."/>
            <person name="Wang Z."/>
            <person name="Sha Y."/>
            <person name="Zhang B."/>
            <person name="Wu H."/>
            <person name="Tang D."/>
            <person name="Shen Q."/>
            <person name="Xue P."/>
            <person name="Zou S."/>
            <person name="Wang X."/>
            <person name="Liu X."/>
            <person name="Wang F."/>
            <person name="Yang Y."/>
            <person name="An X."/>
            <person name="Dong Z."/>
            <person name="Zhang K."/>
            <person name="Zhang X."/>
            <person name="Luo M.C."/>
            <person name="Dvorak J."/>
            <person name="Tong Y."/>
            <person name="Wang J."/>
            <person name="Yang H."/>
            <person name="Li Z."/>
            <person name="Wang D."/>
            <person name="Zhang A."/>
            <person name="Wang J."/>
        </authorList>
    </citation>
    <scope>NUCLEOTIDE SEQUENCE</scope>
    <source>
        <strain evidence="12">cv. G1812</strain>
    </source>
</reference>
<keyword evidence="5" id="KW-0805">Transcription regulation</keyword>
<feature type="compositionally biased region" description="Polar residues" evidence="9">
    <location>
        <begin position="65"/>
        <end position="78"/>
    </location>
</feature>
<keyword evidence="4" id="KW-0862">Zinc</keyword>
<evidence type="ECO:0000256" key="7">
    <source>
        <dbReference type="ARBA" id="ARBA00023242"/>
    </source>
</evidence>
<evidence type="ECO:0000256" key="9">
    <source>
        <dbReference type="SAM" id="MobiDB-lite"/>
    </source>
</evidence>
<keyword evidence="7" id="KW-0539">Nucleus</keyword>
<evidence type="ECO:0000313" key="12">
    <source>
        <dbReference type="Proteomes" id="UP000015106"/>
    </source>
</evidence>
<feature type="region of interest" description="Disordered" evidence="9">
    <location>
        <begin position="118"/>
        <end position="170"/>
    </location>
</feature>
<protein>
    <recommendedName>
        <fullName evidence="10">BED-type domain-containing protein</fullName>
    </recommendedName>
</protein>
<keyword evidence="3 8" id="KW-0863">Zinc-finger</keyword>
<evidence type="ECO:0000256" key="8">
    <source>
        <dbReference type="PROSITE-ProRule" id="PRU00027"/>
    </source>
</evidence>
<feature type="region of interest" description="Disordered" evidence="9">
    <location>
        <begin position="1"/>
        <end position="97"/>
    </location>
</feature>
<dbReference type="PANTHER" id="PTHR46481">
    <property type="entry name" value="ZINC FINGER BED DOMAIN-CONTAINING PROTEIN 4"/>
    <property type="match status" value="1"/>
</dbReference>
<dbReference type="SUPFAM" id="SSF140996">
    <property type="entry name" value="Hermes dimerisation domain"/>
    <property type="match status" value="1"/>
</dbReference>
<reference evidence="11" key="3">
    <citation type="submission" date="2022-06" db="UniProtKB">
        <authorList>
            <consortium name="EnsemblPlants"/>
        </authorList>
    </citation>
    <scope>IDENTIFICATION</scope>
</reference>
<dbReference type="Gramene" id="TuG1812G0100000611.01.T02">
    <property type="protein sequence ID" value="TuG1812G0100000611.01.T02"/>
    <property type="gene ID" value="TuG1812G0100000611.01"/>
</dbReference>
<dbReference type="SMART" id="SM00614">
    <property type="entry name" value="ZnF_BED"/>
    <property type="match status" value="1"/>
</dbReference>
<dbReference type="AlphaFoldDB" id="A0A8R7JVM2"/>
<dbReference type="EnsemblPlants" id="TuG1812G0100000611.01.T03">
    <property type="protein sequence ID" value="TuG1812G0100000611.01.T03"/>
    <property type="gene ID" value="TuG1812G0100000611.01"/>
</dbReference>
<keyword evidence="12" id="KW-1185">Reference proteome</keyword>
<organism evidence="11 12">
    <name type="scientific">Triticum urartu</name>
    <name type="common">Red wild einkorn</name>
    <name type="synonym">Crithodium urartu</name>
    <dbReference type="NCBI Taxonomy" id="4572"/>
    <lineage>
        <taxon>Eukaryota</taxon>
        <taxon>Viridiplantae</taxon>
        <taxon>Streptophyta</taxon>
        <taxon>Embryophyta</taxon>
        <taxon>Tracheophyta</taxon>
        <taxon>Spermatophyta</taxon>
        <taxon>Magnoliopsida</taxon>
        <taxon>Liliopsida</taxon>
        <taxon>Poales</taxon>
        <taxon>Poaceae</taxon>
        <taxon>BOP clade</taxon>
        <taxon>Pooideae</taxon>
        <taxon>Triticodae</taxon>
        <taxon>Triticeae</taxon>
        <taxon>Triticinae</taxon>
        <taxon>Triticum</taxon>
    </lineage>
</organism>
<dbReference type="EnsemblPlants" id="TuG1812G0100000611.01.T02">
    <property type="protein sequence ID" value="TuG1812G0100000611.01.T02"/>
    <property type="gene ID" value="TuG1812G0100000611.01"/>
</dbReference>
<feature type="domain" description="BED-type" evidence="10">
    <location>
        <begin position="174"/>
        <end position="238"/>
    </location>
</feature>
<accession>A0A8R7JVM2</accession>
<name>A0A8R7JVM2_TRIUA</name>
<dbReference type="Pfam" id="PF02892">
    <property type="entry name" value="zf-BED"/>
    <property type="match status" value="1"/>
</dbReference>
<proteinExistence type="predicted"/>
<dbReference type="PROSITE" id="PS50808">
    <property type="entry name" value="ZF_BED"/>
    <property type="match status" value="1"/>
</dbReference>
<dbReference type="InterPro" id="IPR012337">
    <property type="entry name" value="RNaseH-like_sf"/>
</dbReference>
<dbReference type="Gramene" id="TuG1812G0100000611.01.T03">
    <property type="protein sequence ID" value="TuG1812G0100000611.01.T03"/>
    <property type="gene ID" value="TuG1812G0100000611.01"/>
</dbReference>
<comment type="subcellular location">
    <subcellularLocation>
        <location evidence="1">Nucleus</location>
    </subcellularLocation>
</comment>
<dbReference type="InterPro" id="IPR052035">
    <property type="entry name" value="ZnF_BED_domain_contain"/>
</dbReference>
<evidence type="ECO:0000256" key="6">
    <source>
        <dbReference type="ARBA" id="ARBA00023163"/>
    </source>
</evidence>